<reference evidence="2 3" key="1">
    <citation type="journal article" date="2015" name="Nature">
        <title>rRNA introns, odd ribosomes, and small enigmatic genomes across a large radiation of phyla.</title>
        <authorList>
            <person name="Brown C.T."/>
            <person name="Hug L.A."/>
            <person name="Thomas B.C."/>
            <person name="Sharon I."/>
            <person name="Castelle C.J."/>
            <person name="Singh A."/>
            <person name="Wilkins M.J."/>
            <person name="Williams K.H."/>
            <person name="Banfield J.F."/>
        </authorList>
    </citation>
    <scope>NUCLEOTIDE SEQUENCE [LARGE SCALE GENOMIC DNA]</scope>
</reference>
<dbReference type="AlphaFoldDB" id="A0A0G0S5Z3"/>
<feature type="transmembrane region" description="Helical" evidence="1">
    <location>
        <begin position="101"/>
        <end position="122"/>
    </location>
</feature>
<keyword evidence="1" id="KW-0812">Transmembrane</keyword>
<keyword evidence="1" id="KW-1133">Transmembrane helix</keyword>
<dbReference type="Proteomes" id="UP000034793">
    <property type="component" value="Unassembled WGS sequence"/>
</dbReference>
<name>A0A0G0S5Z3_9BACT</name>
<dbReference type="EMBL" id="LBXL01000012">
    <property type="protein sequence ID" value="KKR30135.1"/>
    <property type="molecule type" value="Genomic_DNA"/>
</dbReference>
<organism evidence="2 3">
    <name type="scientific">Candidatus Woesebacteria bacterium GW2011_GWA1_39_8</name>
    <dbReference type="NCBI Taxonomy" id="1618552"/>
    <lineage>
        <taxon>Bacteria</taxon>
        <taxon>Candidatus Woeseibacteriota</taxon>
    </lineage>
</organism>
<sequence length="221" mass="24819">MENVFLIIIFFEIIVLFLLSKNVTKRVYLLFFHIFKSKKIAIYVYSVIFLPGTFVHELSHFLFALFLLVPVGEVDLVPTIEEGNVKLGSVAIGKTDLLRRVIIGLAPLLVGVSLIVTFLYQFSERGLLANPWALAILGYLVFQIGNSMFSSRKDLEGAVTLVSFLSISYIFLLFLASKFNLNLPPLTLTPSFVESLKVLSLLLLVPISVDLFTLLLFRLVD</sequence>
<feature type="transmembrane region" description="Helical" evidence="1">
    <location>
        <begin position="40"/>
        <end position="55"/>
    </location>
</feature>
<gene>
    <name evidence="2" type="ORF">UT61_C0012G0005</name>
</gene>
<evidence type="ECO:0000256" key="1">
    <source>
        <dbReference type="SAM" id="Phobius"/>
    </source>
</evidence>
<accession>A0A0G0S5Z3</accession>
<feature type="transmembrane region" description="Helical" evidence="1">
    <location>
        <begin position="157"/>
        <end position="176"/>
    </location>
</feature>
<protein>
    <submittedName>
        <fullName evidence="2">Putative membrane protein</fullName>
    </submittedName>
</protein>
<evidence type="ECO:0000313" key="3">
    <source>
        <dbReference type="Proteomes" id="UP000034793"/>
    </source>
</evidence>
<feature type="transmembrane region" description="Helical" evidence="1">
    <location>
        <begin position="196"/>
        <end position="217"/>
    </location>
</feature>
<feature type="transmembrane region" description="Helical" evidence="1">
    <location>
        <begin position="6"/>
        <end position="28"/>
    </location>
</feature>
<feature type="transmembrane region" description="Helical" evidence="1">
    <location>
        <begin position="128"/>
        <end position="145"/>
    </location>
</feature>
<evidence type="ECO:0000313" key="2">
    <source>
        <dbReference type="EMBL" id="KKR30135.1"/>
    </source>
</evidence>
<proteinExistence type="predicted"/>
<keyword evidence="1" id="KW-0472">Membrane</keyword>
<comment type="caution">
    <text evidence="2">The sequence shown here is derived from an EMBL/GenBank/DDBJ whole genome shotgun (WGS) entry which is preliminary data.</text>
</comment>